<gene>
    <name evidence="1" type="ORF">ENE75_24475</name>
</gene>
<evidence type="ECO:0000313" key="2">
    <source>
        <dbReference type="Proteomes" id="UP000288178"/>
    </source>
</evidence>
<keyword evidence="2" id="KW-1185">Reference proteome</keyword>
<protein>
    <submittedName>
        <fullName evidence="1">Uncharacterized protein</fullName>
    </submittedName>
</protein>
<name>A0A3S2VRZ7_9BURK</name>
<dbReference type="RefSeq" id="WP_128201708.1">
    <property type="nucleotide sequence ID" value="NZ_SACT01000025.1"/>
</dbReference>
<dbReference type="AlphaFoldDB" id="A0A3S2VRZ7"/>
<dbReference type="Proteomes" id="UP000288178">
    <property type="component" value="Unassembled WGS sequence"/>
</dbReference>
<sequence length="157" mass="18058">MFSLFRSRRQGNAEVVAGEHDFFRKYERALPDRSLFDAQGETHGELDLQLVYKIEELLVPILGAWEQTDRWFHQMDFYGDGVRSLTFRRDIFPRDAVPAMQALLAGKHSDFTILCCVTDSLLSREGSQPSREDDYIAIWAQEVLVTQRLANEISSDA</sequence>
<comment type="caution">
    <text evidence="1">The sequence shown here is derived from an EMBL/GenBank/DDBJ whole genome shotgun (WGS) entry which is preliminary data.</text>
</comment>
<dbReference type="OrthoDB" id="9851772at2"/>
<dbReference type="EMBL" id="SACT01000025">
    <property type="protein sequence ID" value="RVT47005.1"/>
    <property type="molecule type" value="Genomic_DNA"/>
</dbReference>
<reference evidence="1 2" key="1">
    <citation type="submission" date="2019-01" db="EMBL/GenBank/DDBJ databases">
        <authorList>
            <person name="Chen W.-M."/>
        </authorList>
    </citation>
    <scope>NUCLEOTIDE SEQUENCE [LARGE SCALE GENOMIC DNA]</scope>
    <source>
        <strain evidence="1 2">ICH-3</strain>
    </source>
</reference>
<accession>A0A3S2VRZ7</accession>
<organism evidence="1 2">
    <name type="scientific">Rubrivivax albus</name>
    <dbReference type="NCBI Taxonomy" id="2499835"/>
    <lineage>
        <taxon>Bacteria</taxon>
        <taxon>Pseudomonadati</taxon>
        <taxon>Pseudomonadota</taxon>
        <taxon>Betaproteobacteria</taxon>
        <taxon>Burkholderiales</taxon>
        <taxon>Sphaerotilaceae</taxon>
        <taxon>Rubrivivax</taxon>
    </lineage>
</organism>
<proteinExistence type="predicted"/>
<evidence type="ECO:0000313" key="1">
    <source>
        <dbReference type="EMBL" id="RVT47005.1"/>
    </source>
</evidence>